<evidence type="ECO:0000313" key="3">
    <source>
        <dbReference type="Proteomes" id="UP000000763"/>
    </source>
</evidence>
<evidence type="ECO:0000313" key="2">
    <source>
        <dbReference type="EMBL" id="BAD26567.1"/>
    </source>
</evidence>
<organism evidence="2 3">
    <name type="scientific">Oryza sativa subsp. japonica</name>
    <name type="common">Rice</name>
    <dbReference type="NCBI Taxonomy" id="39947"/>
    <lineage>
        <taxon>Eukaryota</taxon>
        <taxon>Viridiplantae</taxon>
        <taxon>Streptophyta</taxon>
        <taxon>Embryophyta</taxon>
        <taxon>Tracheophyta</taxon>
        <taxon>Spermatophyta</taxon>
        <taxon>Magnoliopsida</taxon>
        <taxon>Liliopsida</taxon>
        <taxon>Poales</taxon>
        <taxon>Poaceae</taxon>
        <taxon>BOP clade</taxon>
        <taxon>Oryzoideae</taxon>
        <taxon>Oryzeae</taxon>
        <taxon>Oryzinae</taxon>
        <taxon>Oryza</taxon>
        <taxon>Oryza sativa</taxon>
    </lineage>
</organism>
<dbReference type="EMBL" id="AP007203">
    <property type="protein sequence ID" value="BAD26567.1"/>
    <property type="molecule type" value="Genomic_DNA"/>
</dbReference>
<accession>Q6H3Y2</accession>
<dbReference type="EMBL" id="AP002485">
    <property type="protein sequence ID" value="BAD24967.1"/>
    <property type="molecule type" value="Genomic_DNA"/>
</dbReference>
<reference evidence="3" key="3">
    <citation type="journal article" date="2005" name="Nature">
        <title>The map-based sequence of the rice genome.</title>
        <authorList>
            <consortium name="International rice genome sequencing project (IRGSP)"/>
            <person name="Matsumoto T."/>
            <person name="Wu J."/>
            <person name="Kanamori H."/>
            <person name="Katayose Y."/>
            <person name="Fujisawa M."/>
            <person name="Namiki N."/>
            <person name="Mizuno H."/>
            <person name="Yamamoto K."/>
            <person name="Antonio B.A."/>
            <person name="Baba T."/>
            <person name="Sakata K."/>
            <person name="Nagamura Y."/>
            <person name="Aoki H."/>
            <person name="Arikawa K."/>
            <person name="Arita K."/>
            <person name="Bito T."/>
            <person name="Chiden Y."/>
            <person name="Fujitsuka N."/>
            <person name="Fukunaka R."/>
            <person name="Hamada M."/>
            <person name="Harada C."/>
            <person name="Hayashi A."/>
            <person name="Hijishita S."/>
            <person name="Honda M."/>
            <person name="Hosokawa S."/>
            <person name="Ichikawa Y."/>
            <person name="Idonuma A."/>
            <person name="Iijima M."/>
            <person name="Ikeda M."/>
            <person name="Ikeno M."/>
            <person name="Ito K."/>
            <person name="Ito S."/>
            <person name="Ito T."/>
            <person name="Ito Y."/>
            <person name="Ito Y."/>
            <person name="Iwabuchi A."/>
            <person name="Kamiya K."/>
            <person name="Karasawa W."/>
            <person name="Kurita K."/>
            <person name="Katagiri S."/>
            <person name="Kikuta A."/>
            <person name="Kobayashi H."/>
            <person name="Kobayashi N."/>
            <person name="Machita K."/>
            <person name="Maehara T."/>
            <person name="Masukawa M."/>
            <person name="Mizubayashi T."/>
            <person name="Mukai Y."/>
            <person name="Nagasaki H."/>
            <person name="Nagata Y."/>
            <person name="Naito S."/>
            <person name="Nakashima M."/>
            <person name="Nakama Y."/>
            <person name="Nakamichi Y."/>
            <person name="Nakamura M."/>
            <person name="Meguro A."/>
            <person name="Negishi M."/>
            <person name="Ohta I."/>
            <person name="Ohta T."/>
            <person name="Okamoto M."/>
            <person name="Ono N."/>
            <person name="Saji S."/>
            <person name="Sakaguchi M."/>
            <person name="Sakai K."/>
            <person name="Shibata M."/>
            <person name="Shimokawa T."/>
            <person name="Song J."/>
            <person name="Takazaki Y."/>
            <person name="Terasawa K."/>
            <person name="Tsugane M."/>
            <person name="Tsuji K."/>
            <person name="Ueda S."/>
            <person name="Waki K."/>
            <person name="Yamagata H."/>
            <person name="Yamamoto M."/>
            <person name="Yamamoto S."/>
            <person name="Yamane H."/>
            <person name="Yoshiki S."/>
            <person name="Yoshihara R."/>
            <person name="Yukawa K."/>
            <person name="Zhong H."/>
            <person name="Yano M."/>
            <person name="Yuan Q."/>
            <person name="Ouyang S."/>
            <person name="Liu J."/>
            <person name="Jones K.M."/>
            <person name="Gansberger K."/>
            <person name="Moffat K."/>
            <person name="Hill J."/>
            <person name="Bera J."/>
            <person name="Fadrosh D."/>
            <person name="Jin S."/>
            <person name="Johri S."/>
            <person name="Kim M."/>
            <person name="Overton L."/>
            <person name="Reardon M."/>
            <person name="Tsitrin T."/>
            <person name="Vuong H."/>
            <person name="Weaver B."/>
            <person name="Ciecko A."/>
            <person name="Tallon L."/>
            <person name="Jackson J."/>
            <person name="Pai G."/>
            <person name="Aken S.V."/>
            <person name="Utterback T."/>
            <person name="Reidmuller S."/>
            <person name="Feldblyum T."/>
            <person name="Hsiao J."/>
            <person name="Zismann V."/>
            <person name="Iobst S."/>
            <person name="de Vazeille A.R."/>
            <person name="Buell C.R."/>
            <person name="Ying K."/>
            <person name="Li Y."/>
            <person name="Lu T."/>
            <person name="Huang Y."/>
            <person name="Zhao Q."/>
            <person name="Feng Q."/>
            <person name="Zhang L."/>
            <person name="Zhu J."/>
            <person name="Weng Q."/>
            <person name="Mu J."/>
            <person name="Lu Y."/>
            <person name="Fan D."/>
            <person name="Liu Y."/>
            <person name="Guan J."/>
            <person name="Zhang Y."/>
            <person name="Yu S."/>
            <person name="Liu X."/>
            <person name="Zhang Y."/>
            <person name="Hong G."/>
            <person name="Han B."/>
            <person name="Choisne N."/>
            <person name="Demange N."/>
            <person name="Orjeda G."/>
            <person name="Samain S."/>
            <person name="Cattolico L."/>
            <person name="Pelletier E."/>
            <person name="Couloux A."/>
            <person name="Segurens B."/>
            <person name="Wincker P."/>
            <person name="D'Hont A."/>
            <person name="Scarpelli C."/>
            <person name="Weissenbach J."/>
            <person name="Salanoubat M."/>
            <person name="Quetier F."/>
            <person name="Yu Y."/>
            <person name="Kim H.R."/>
            <person name="Rambo T."/>
            <person name="Currie J."/>
            <person name="Collura K."/>
            <person name="Luo M."/>
            <person name="Yang T."/>
            <person name="Ammiraju J.S.S."/>
            <person name="Engler F."/>
            <person name="Soderlund C."/>
            <person name="Wing R.A."/>
            <person name="Palmer L.E."/>
            <person name="de la Bastide M."/>
            <person name="Spiegel L."/>
            <person name="Nascimento L."/>
            <person name="Zutavern T."/>
            <person name="O'Shaughnessy A."/>
            <person name="Dike S."/>
            <person name="Dedhia N."/>
            <person name="Preston R."/>
            <person name="Balija V."/>
            <person name="McCombie W.R."/>
            <person name="Chow T."/>
            <person name="Chen H."/>
            <person name="Chung M."/>
            <person name="Chen C."/>
            <person name="Shaw J."/>
            <person name="Wu H."/>
            <person name="Hsiao K."/>
            <person name="Chao Y."/>
            <person name="Chu M."/>
            <person name="Cheng C."/>
            <person name="Hour A."/>
            <person name="Lee P."/>
            <person name="Lin S."/>
            <person name="Lin Y."/>
            <person name="Liou J."/>
            <person name="Liu S."/>
            <person name="Hsing Y."/>
            <person name="Raghuvanshi S."/>
            <person name="Mohanty A."/>
            <person name="Bharti A.K."/>
            <person name="Gaur A."/>
            <person name="Gupta V."/>
            <person name="Kumar D."/>
            <person name="Ravi V."/>
            <person name="Vij S."/>
            <person name="Kapur A."/>
            <person name="Khurana P."/>
            <person name="Khurana P."/>
            <person name="Khurana J.P."/>
            <person name="Tyagi A.K."/>
            <person name="Gaikwad K."/>
            <person name="Singh A."/>
            <person name="Dalal V."/>
            <person name="Srivastava S."/>
            <person name="Dixit A."/>
            <person name="Pal A.K."/>
            <person name="Ghazi I.A."/>
            <person name="Yadav M."/>
            <person name="Pandit A."/>
            <person name="Bhargava A."/>
            <person name="Sureshbabu K."/>
            <person name="Batra K."/>
            <person name="Sharma T.R."/>
            <person name="Mohapatra T."/>
            <person name="Singh N.K."/>
            <person name="Messing J."/>
            <person name="Nelson A.B."/>
            <person name="Fuks G."/>
            <person name="Kavchok S."/>
            <person name="Keizer G."/>
            <person name="Linton E."/>
            <person name="Llaca V."/>
            <person name="Song R."/>
            <person name="Tanyolac B."/>
            <person name="Young S."/>
            <person name="Ho-Il K."/>
            <person name="Hahn J.H."/>
            <person name="Sangsakoo G."/>
            <person name="Vanavichit A."/>
            <person name="de Mattos Luiz.A.T."/>
            <person name="Zimmer P.D."/>
            <person name="Malone G."/>
            <person name="Dellagostin O."/>
            <person name="de Oliveira A.C."/>
            <person name="Bevan M."/>
            <person name="Bancroft I."/>
            <person name="Minx P."/>
            <person name="Cordum H."/>
            <person name="Wilson R."/>
            <person name="Cheng Z."/>
            <person name="Jin W."/>
            <person name="Jiang J."/>
            <person name="Leong S.A."/>
            <person name="Iwama H."/>
            <person name="Gojobori T."/>
            <person name="Itoh T."/>
            <person name="Niimura Y."/>
            <person name="Fujii Y."/>
            <person name="Habara T."/>
            <person name="Sakai H."/>
            <person name="Sato Y."/>
            <person name="Wilson G."/>
            <person name="Kumar K."/>
            <person name="McCouch S."/>
            <person name="Juretic N."/>
            <person name="Hoen D."/>
            <person name="Wright S."/>
            <person name="Bruskiewich R."/>
            <person name="Bureau T."/>
            <person name="Miyao A."/>
            <person name="Hirochika H."/>
            <person name="Nishikawa T."/>
            <person name="Kadowaki K."/>
            <person name="Sugiura M."/>
            <person name="Burr B."/>
            <person name="Sasaki T."/>
        </authorList>
    </citation>
    <scope>NUCLEOTIDE SEQUENCE [LARGE SCALE GENOMIC DNA]</scope>
    <source>
        <strain evidence="3">cv. Nipponbare</strain>
    </source>
</reference>
<sequence length="64" mass="7697">MARTLFGYDLKTIYEVYKMDFWLQRCSRIQEIEGTSKVENVDEPPVSDRLLWILHTEPYDMILV</sequence>
<protein>
    <submittedName>
        <fullName evidence="2">Uncharacterized protein</fullName>
    </submittedName>
</protein>
<dbReference type="Proteomes" id="UP000000763">
    <property type="component" value="Chromosome 2"/>
</dbReference>
<proteinExistence type="predicted"/>
<evidence type="ECO:0000313" key="1">
    <source>
        <dbReference type="EMBL" id="BAD24967.1"/>
    </source>
</evidence>
<reference evidence="3" key="4">
    <citation type="journal article" date="2008" name="Nucleic Acids Res.">
        <title>The rice annotation project database (RAP-DB): 2008 update.</title>
        <authorList>
            <consortium name="The rice annotation project (RAP)"/>
        </authorList>
    </citation>
    <scope>GENOME REANNOTATION</scope>
    <source>
        <strain evidence="3">cv. Nipponbare</strain>
    </source>
</reference>
<reference evidence="1" key="1">
    <citation type="submission" date="2000-06" db="EMBL/GenBank/DDBJ databases">
        <title>Oryza sativa nipponbare(GA3) genomic DNA, chromosome 2, PAC clone:P0491E01.</title>
        <authorList>
            <person name="Sasaki T."/>
            <person name="Matsumoto T."/>
            <person name="Yamamoto K."/>
        </authorList>
    </citation>
    <scope>NUCLEOTIDE SEQUENCE</scope>
</reference>
<reference evidence="2" key="2">
    <citation type="submission" date="2004-06" db="EMBL/GenBank/DDBJ databases">
        <title>Oryza sativa nipponbare(GA3) genomic DNA, chromosome 2, BAC clone:OSJNBb0012J10.</title>
        <authorList>
            <person name="Sasaki T."/>
            <person name="Matsumoto T."/>
            <person name="Fujisawa M."/>
        </authorList>
    </citation>
    <scope>NUCLEOTIDE SEQUENCE</scope>
</reference>
<dbReference type="AlphaFoldDB" id="Q6H3Y2"/>
<name>Q6H3Y2_ORYSJ</name>
<gene>
    <name evidence="2" type="ORF">OSJNBb0012J10.27</name>
    <name evidence="1" type="ORF">P0491E01.5</name>
</gene>